<dbReference type="EMBL" id="CAJOAZ010000646">
    <property type="protein sequence ID" value="CAF3689767.1"/>
    <property type="molecule type" value="Genomic_DNA"/>
</dbReference>
<evidence type="ECO:0000313" key="6">
    <source>
        <dbReference type="Proteomes" id="UP000663860"/>
    </source>
</evidence>
<dbReference type="PROSITE" id="PS50181">
    <property type="entry name" value="FBOX"/>
    <property type="match status" value="1"/>
</dbReference>
<name>A0A815D6R7_9BILA</name>
<dbReference type="EMBL" id="CAJNOE010000629">
    <property type="protein sequence ID" value="CAF1293921.1"/>
    <property type="molecule type" value="Genomic_DNA"/>
</dbReference>
<sequence>MVKKRRKHHRRSTLLEHLPNELLAEIFSYLNGIDAIFAFSQLNQRFQYLLNENCFFFDFKSISKFQFDFIFQHYSTKR</sequence>
<dbReference type="EMBL" id="CAJNOG010001002">
    <property type="protein sequence ID" value="CAF1395672.1"/>
    <property type="molecule type" value="Genomic_DNA"/>
</dbReference>
<dbReference type="CDD" id="cd09917">
    <property type="entry name" value="F-box_SF"/>
    <property type="match status" value="1"/>
</dbReference>
<dbReference type="SMART" id="SM00256">
    <property type="entry name" value="FBOX"/>
    <property type="match status" value="1"/>
</dbReference>
<feature type="domain" description="F-box" evidence="1">
    <location>
        <begin position="12"/>
        <end position="59"/>
    </location>
</feature>
<accession>A0A815D6R7</accession>
<dbReference type="Proteomes" id="UP000663844">
    <property type="component" value="Unassembled WGS sequence"/>
</dbReference>
<comment type="caution">
    <text evidence="2">The sequence shown here is derived from an EMBL/GenBank/DDBJ whole genome shotgun (WGS) entry which is preliminary data.</text>
</comment>
<dbReference type="Proteomes" id="UP000663860">
    <property type="component" value="Unassembled WGS sequence"/>
</dbReference>
<proteinExistence type="predicted"/>
<gene>
    <name evidence="2" type="ORF">IZO911_LOCUS33671</name>
    <name evidence="3" type="ORF">JYZ213_LOCUS37465</name>
    <name evidence="5" type="ORF">KXQ929_LOCUS26686</name>
    <name evidence="4" type="ORF">OXD698_LOCUS11513</name>
</gene>
<dbReference type="Gene3D" id="1.20.1280.50">
    <property type="match status" value="1"/>
</dbReference>
<dbReference type="InterPro" id="IPR036047">
    <property type="entry name" value="F-box-like_dom_sf"/>
</dbReference>
<evidence type="ECO:0000259" key="1">
    <source>
        <dbReference type="PROSITE" id="PS50181"/>
    </source>
</evidence>
<dbReference type="EMBL" id="CAJOBB010002445">
    <property type="protein sequence ID" value="CAF3969466.1"/>
    <property type="molecule type" value="Genomic_DNA"/>
</dbReference>
<evidence type="ECO:0000313" key="5">
    <source>
        <dbReference type="EMBL" id="CAF3969466.1"/>
    </source>
</evidence>
<dbReference type="AlphaFoldDB" id="A0A815D6R7"/>
<dbReference type="SUPFAM" id="SSF81383">
    <property type="entry name" value="F-box domain"/>
    <property type="match status" value="1"/>
</dbReference>
<evidence type="ECO:0000313" key="2">
    <source>
        <dbReference type="EMBL" id="CAF1293921.1"/>
    </source>
</evidence>
<dbReference type="Proteomes" id="UP000663845">
    <property type="component" value="Unassembled WGS sequence"/>
</dbReference>
<reference evidence="2" key="1">
    <citation type="submission" date="2021-02" db="EMBL/GenBank/DDBJ databases">
        <authorList>
            <person name="Nowell W R."/>
        </authorList>
    </citation>
    <scope>NUCLEOTIDE SEQUENCE</scope>
</reference>
<evidence type="ECO:0000313" key="3">
    <source>
        <dbReference type="EMBL" id="CAF1395672.1"/>
    </source>
</evidence>
<evidence type="ECO:0000313" key="4">
    <source>
        <dbReference type="EMBL" id="CAF3689767.1"/>
    </source>
</evidence>
<organism evidence="2 6">
    <name type="scientific">Adineta steineri</name>
    <dbReference type="NCBI Taxonomy" id="433720"/>
    <lineage>
        <taxon>Eukaryota</taxon>
        <taxon>Metazoa</taxon>
        <taxon>Spiralia</taxon>
        <taxon>Gnathifera</taxon>
        <taxon>Rotifera</taxon>
        <taxon>Eurotatoria</taxon>
        <taxon>Bdelloidea</taxon>
        <taxon>Adinetida</taxon>
        <taxon>Adinetidae</taxon>
        <taxon>Adineta</taxon>
    </lineage>
</organism>
<protein>
    <recommendedName>
        <fullName evidence="1">F-box domain-containing protein</fullName>
    </recommendedName>
</protein>
<dbReference type="Proteomes" id="UP000663868">
    <property type="component" value="Unassembled WGS sequence"/>
</dbReference>
<dbReference type="InterPro" id="IPR001810">
    <property type="entry name" value="F-box_dom"/>
</dbReference>
<dbReference type="Pfam" id="PF00646">
    <property type="entry name" value="F-box"/>
    <property type="match status" value="1"/>
</dbReference>